<accession>A0A9W4WWX2</accession>
<proteinExistence type="predicted"/>
<feature type="non-terminal residue" evidence="2">
    <location>
        <position position="219"/>
    </location>
</feature>
<evidence type="ECO:0000313" key="2">
    <source>
        <dbReference type="EMBL" id="CAI2169664.1"/>
    </source>
</evidence>
<dbReference type="PROSITE" id="PS50011">
    <property type="entry name" value="PROTEIN_KINASE_DOM"/>
    <property type="match status" value="1"/>
</dbReference>
<dbReference type="InterPro" id="IPR000719">
    <property type="entry name" value="Prot_kinase_dom"/>
</dbReference>
<dbReference type="Proteomes" id="UP001153678">
    <property type="component" value="Unassembled WGS sequence"/>
</dbReference>
<reference evidence="2" key="1">
    <citation type="submission" date="2022-08" db="EMBL/GenBank/DDBJ databases">
        <authorList>
            <person name="Kallberg Y."/>
            <person name="Tangrot J."/>
            <person name="Rosling A."/>
        </authorList>
    </citation>
    <scope>NUCLEOTIDE SEQUENCE</scope>
    <source>
        <strain evidence="2">Wild A</strain>
    </source>
</reference>
<dbReference type="InterPro" id="IPR001245">
    <property type="entry name" value="Ser-Thr/Tyr_kinase_cat_dom"/>
</dbReference>
<dbReference type="SUPFAM" id="SSF56112">
    <property type="entry name" value="Protein kinase-like (PK-like)"/>
    <property type="match status" value="1"/>
</dbReference>
<protein>
    <submittedName>
        <fullName evidence="2">20089_t:CDS:1</fullName>
    </submittedName>
</protein>
<dbReference type="EMBL" id="CAMKVN010000609">
    <property type="protein sequence ID" value="CAI2169664.1"/>
    <property type="molecule type" value="Genomic_DNA"/>
</dbReference>
<dbReference type="GO" id="GO:0004674">
    <property type="term" value="F:protein serine/threonine kinase activity"/>
    <property type="evidence" value="ECO:0007669"/>
    <property type="project" value="TreeGrafter"/>
</dbReference>
<keyword evidence="3" id="KW-1185">Reference proteome</keyword>
<comment type="caution">
    <text evidence="2">The sequence shown here is derived from an EMBL/GenBank/DDBJ whole genome shotgun (WGS) entry which is preliminary data.</text>
</comment>
<evidence type="ECO:0000259" key="1">
    <source>
        <dbReference type="PROSITE" id="PS50011"/>
    </source>
</evidence>
<sequence>MYNNANNAILQNSLPNNIPIATTAPSTILIDLRKYLQQNHNQLTWKQRINIIVNIINAILHLHQENSIHRDLHSGNILYSENSGGWYISDFGFCGPADKPLGSIYGNLPYIAPEVINGKGYTFASDIYSIGMLMWEISSGQPPFAHFDHDYELTINLLKGMRPQIVQGTPTEYKNLMIQCWDADPLKRYDIKNLHDKITEILKSFFLDLEGLMVFHLPI</sequence>
<dbReference type="GO" id="GO:0005524">
    <property type="term" value="F:ATP binding"/>
    <property type="evidence" value="ECO:0007669"/>
    <property type="project" value="InterPro"/>
</dbReference>
<dbReference type="Gene3D" id="1.10.510.10">
    <property type="entry name" value="Transferase(Phosphotransferase) domain 1"/>
    <property type="match status" value="1"/>
</dbReference>
<dbReference type="OrthoDB" id="10261027at2759"/>
<dbReference type="AlphaFoldDB" id="A0A9W4WWX2"/>
<name>A0A9W4WWX2_9GLOM</name>
<dbReference type="Pfam" id="PF07714">
    <property type="entry name" value="PK_Tyr_Ser-Thr"/>
    <property type="match status" value="1"/>
</dbReference>
<dbReference type="InterPro" id="IPR011009">
    <property type="entry name" value="Kinase-like_dom_sf"/>
</dbReference>
<dbReference type="PANTHER" id="PTHR44329">
    <property type="entry name" value="SERINE/THREONINE-PROTEIN KINASE TNNI3K-RELATED"/>
    <property type="match status" value="1"/>
</dbReference>
<dbReference type="InterPro" id="IPR051681">
    <property type="entry name" value="Ser/Thr_Kinases-Pseudokinases"/>
</dbReference>
<evidence type="ECO:0000313" key="3">
    <source>
        <dbReference type="Proteomes" id="UP001153678"/>
    </source>
</evidence>
<organism evidence="2 3">
    <name type="scientific">Funneliformis geosporum</name>
    <dbReference type="NCBI Taxonomy" id="1117311"/>
    <lineage>
        <taxon>Eukaryota</taxon>
        <taxon>Fungi</taxon>
        <taxon>Fungi incertae sedis</taxon>
        <taxon>Mucoromycota</taxon>
        <taxon>Glomeromycotina</taxon>
        <taxon>Glomeromycetes</taxon>
        <taxon>Glomerales</taxon>
        <taxon>Glomeraceae</taxon>
        <taxon>Funneliformis</taxon>
    </lineage>
</organism>
<feature type="domain" description="Protein kinase" evidence="1">
    <location>
        <begin position="1"/>
        <end position="206"/>
    </location>
</feature>
<gene>
    <name evidence="2" type="ORF">FWILDA_LOCUS4192</name>
</gene>